<evidence type="ECO:0000313" key="3">
    <source>
        <dbReference type="Proteomes" id="UP000319908"/>
    </source>
</evidence>
<gene>
    <name evidence="2" type="ORF">Poly21_02240</name>
</gene>
<evidence type="ECO:0000313" key="2">
    <source>
        <dbReference type="EMBL" id="TWU18069.1"/>
    </source>
</evidence>
<reference evidence="2 3" key="1">
    <citation type="journal article" date="2020" name="Antonie Van Leeuwenhoek">
        <title>Rhodopirellula heiligendammensis sp. nov., Rhodopirellula pilleata sp. nov., and Rhodopirellula solitaria sp. nov. isolated from natural or artificial marine surfaces in Northern Germany and California, USA, and emended description of the genus Rhodopirellula.</title>
        <authorList>
            <person name="Kallscheuer N."/>
            <person name="Wiegand S."/>
            <person name="Jogler M."/>
            <person name="Boedeker C."/>
            <person name="Peeters S.H."/>
            <person name="Rast P."/>
            <person name="Heuer A."/>
            <person name="Jetten M.S.M."/>
            <person name="Rohde M."/>
            <person name="Jogler C."/>
        </authorList>
    </citation>
    <scope>NUCLEOTIDE SEQUENCE [LARGE SCALE GENOMIC DNA]</scope>
    <source>
        <strain evidence="2 3">Poly21</strain>
    </source>
</reference>
<dbReference type="InterPro" id="IPR007345">
    <property type="entry name" value="Polysacch_pyruvyl_Trfase"/>
</dbReference>
<dbReference type="EMBL" id="SJPU01000001">
    <property type="protein sequence ID" value="TWU18069.1"/>
    <property type="molecule type" value="Genomic_DNA"/>
</dbReference>
<dbReference type="Proteomes" id="UP000319908">
    <property type="component" value="Unassembled WGS sequence"/>
</dbReference>
<organism evidence="2 3">
    <name type="scientific">Allorhodopirellula heiligendammensis</name>
    <dbReference type="NCBI Taxonomy" id="2714739"/>
    <lineage>
        <taxon>Bacteria</taxon>
        <taxon>Pseudomonadati</taxon>
        <taxon>Planctomycetota</taxon>
        <taxon>Planctomycetia</taxon>
        <taxon>Pirellulales</taxon>
        <taxon>Pirellulaceae</taxon>
        <taxon>Allorhodopirellula</taxon>
    </lineage>
</organism>
<name>A0A5C6C5M2_9BACT</name>
<protein>
    <submittedName>
        <fullName evidence="2">Polysaccharide pyruvyl transferase</fullName>
    </submittedName>
</protein>
<proteinExistence type="predicted"/>
<accession>A0A5C6C5M2</accession>
<keyword evidence="2" id="KW-0808">Transferase</keyword>
<keyword evidence="3" id="KW-1185">Reference proteome</keyword>
<dbReference type="Pfam" id="PF04230">
    <property type="entry name" value="PS_pyruv_trans"/>
    <property type="match status" value="1"/>
</dbReference>
<sequence length="405" mass="46510">MQLLLKAGLNSLKRIGIITYHYGYNEGTLLQAYATQQLLSNVVADCEVEIIDWRYAPKERIVFDEPKSEREQALRDFFNDDLKKSQQCLSQQPIDDFFRSIRDQYDMLVVGSDELWRLDYQKRRKLGIVRFDQKNVWAPPFPNPYWPVDTSCPYISFASSISEQNDLRMVPRRHRNRMLRSLAGMSSISVRDSRTENFIRDLVPDSRQIHRIPDPTFGLSFDRGKHLAAFKQILDRHVDPTQRIALIVCHTDSAHLRDCISLCKSQGLCTVALTSSCDDVDVDLSQASIDPLTWASAFEAAELVITDRFHAAIFALQANRPVIALDYRAQKNGTVSKLRDLFDDGEIGDWYFDVKRRTAADSFAQMEECFKLNWPAASIQSRVNSLGDVLRQHLEQNVTPILTQD</sequence>
<evidence type="ECO:0000259" key="1">
    <source>
        <dbReference type="Pfam" id="PF04230"/>
    </source>
</evidence>
<feature type="domain" description="Polysaccharide pyruvyl transferase" evidence="1">
    <location>
        <begin position="30"/>
        <end position="327"/>
    </location>
</feature>
<dbReference type="AlphaFoldDB" id="A0A5C6C5M2"/>
<dbReference type="GO" id="GO:0016740">
    <property type="term" value="F:transferase activity"/>
    <property type="evidence" value="ECO:0007669"/>
    <property type="project" value="UniProtKB-KW"/>
</dbReference>
<comment type="caution">
    <text evidence="2">The sequence shown here is derived from an EMBL/GenBank/DDBJ whole genome shotgun (WGS) entry which is preliminary data.</text>
</comment>